<proteinExistence type="predicted"/>
<evidence type="ECO:0000313" key="2">
    <source>
        <dbReference type="EMBL" id="RMZ99714.1"/>
    </source>
</evidence>
<dbReference type="EMBL" id="REGN01010098">
    <property type="protein sequence ID" value="RMZ99714.1"/>
    <property type="molecule type" value="Genomic_DNA"/>
</dbReference>
<accession>A0A3M7PLR2</accession>
<evidence type="ECO:0000256" key="1">
    <source>
        <dbReference type="SAM" id="Phobius"/>
    </source>
</evidence>
<comment type="caution">
    <text evidence="2">The sequence shown here is derived from an EMBL/GenBank/DDBJ whole genome shotgun (WGS) entry which is preliminary data.</text>
</comment>
<keyword evidence="1" id="KW-0472">Membrane</keyword>
<protein>
    <submittedName>
        <fullName evidence="2">Uncharacterized protein</fullName>
    </submittedName>
</protein>
<keyword evidence="1" id="KW-0812">Transmembrane</keyword>
<feature type="transmembrane region" description="Helical" evidence="1">
    <location>
        <begin position="33"/>
        <end position="56"/>
    </location>
</feature>
<name>A0A3M7PLR2_BRAPC</name>
<reference evidence="2 3" key="1">
    <citation type="journal article" date="2018" name="Sci. Rep.">
        <title>Genomic signatures of local adaptation to the degree of environmental predictability in rotifers.</title>
        <authorList>
            <person name="Franch-Gras L."/>
            <person name="Hahn C."/>
            <person name="Garcia-Roger E.M."/>
            <person name="Carmona M.J."/>
            <person name="Serra M."/>
            <person name="Gomez A."/>
        </authorList>
    </citation>
    <scope>NUCLEOTIDE SEQUENCE [LARGE SCALE GENOMIC DNA]</scope>
    <source>
        <strain evidence="2">HYR1</strain>
    </source>
</reference>
<keyword evidence="3" id="KW-1185">Reference proteome</keyword>
<evidence type="ECO:0000313" key="3">
    <source>
        <dbReference type="Proteomes" id="UP000276133"/>
    </source>
</evidence>
<dbReference type="Proteomes" id="UP000276133">
    <property type="component" value="Unassembled WGS sequence"/>
</dbReference>
<keyword evidence="1" id="KW-1133">Transmembrane helix</keyword>
<organism evidence="2 3">
    <name type="scientific">Brachionus plicatilis</name>
    <name type="common">Marine rotifer</name>
    <name type="synonym">Brachionus muelleri</name>
    <dbReference type="NCBI Taxonomy" id="10195"/>
    <lineage>
        <taxon>Eukaryota</taxon>
        <taxon>Metazoa</taxon>
        <taxon>Spiralia</taxon>
        <taxon>Gnathifera</taxon>
        <taxon>Rotifera</taxon>
        <taxon>Eurotatoria</taxon>
        <taxon>Monogononta</taxon>
        <taxon>Pseudotrocha</taxon>
        <taxon>Ploima</taxon>
        <taxon>Brachionidae</taxon>
        <taxon>Brachionus</taxon>
    </lineage>
</organism>
<sequence>MSVVRNNLIEPMSKTANDEKTYEYFYTRLMNCFVINVEIKFSCYWSFMLWAALAYLKRFKFLNL</sequence>
<gene>
    <name evidence="2" type="ORF">BpHYR1_018027</name>
</gene>
<dbReference type="AlphaFoldDB" id="A0A3M7PLR2"/>